<evidence type="ECO:0000259" key="4">
    <source>
        <dbReference type="PROSITE" id="PS51186"/>
    </source>
</evidence>
<dbReference type="PANTHER" id="PTHR10545">
    <property type="entry name" value="DIAMINE N-ACETYLTRANSFERASE"/>
    <property type="match status" value="1"/>
</dbReference>
<dbReference type="Pfam" id="PF00583">
    <property type="entry name" value="Acetyltransf_1"/>
    <property type="match status" value="1"/>
</dbReference>
<keyword evidence="2" id="KW-0808">Transferase</keyword>
<dbReference type="FunFam" id="3.40.630.30:FF:000064">
    <property type="entry name" value="GNAT family acetyltransferase"/>
    <property type="match status" value="1"/>
</dbReference>
<reference evidence="5 6" key="1">
    <citation type="submission" date="2021-12" db="EMBL/GenBank/DDBJ databases">
        <title>Genome sequencing of bacteria with rrn-lacking chromosome and rrn-plasmid.</title>
        <authorList>
            <person name="Anda M."/>
            <person name="Iwasaki W."/>
        </authorList>
    </citation>
    <scope>NUCLEOTIDE SEQUENCE [LARGE SCALE GENOMIC DNA]</scope>
    <source>
        <strain evidence="5 6">DSM 100852</strain>
    </source>
</reference>
<dbReference type="Gene3D" id="3.40.630.30">
    <property type="match status" value="1"/>
</dbReference>
<sequence>MEEIKTNKVTVRKGTEKDLPKVLELICELATHVNHLDQVEVTVEDMAKDGFGPNPVFGFFIAENQNGIIGLALYYYRYSTWKGKVVYLEDLVVKEAYRAQGIGTKLLKSVINLAKEQGLRHVSWQVIDTNVSAIGYYREKFGAQLHNNWINCLLPAGDFERVLSEK</sequence>
<evidence type="ECO:0000313" key="5">
    <source>
        <dbReference type="EMBL" id="BDD08008.1"/>
    </source>
</evidence>
<dbReference type="EMBL" id="AP025314">
    <property type="protein sequence ID" value="BDD08008.1"/>
    <property type="molecule type" value="Genomic_DNA"/>
</dbReference>
<gene>
    <name evidence="5" type="ORF">FUAX_04400</name>
</gene>
<name>A0AAU9CDY6_9BACT</name>
<dbReference type="RefSeq" id="WP_338393298.1">
    <property type="nucleotide sequence ID" value="NZ_AP025314.1"/>
</dbReference>
<keyword evidence="3" id="KW-0012">Acyltransferase</keyword>
<dbReference type="CDD" id="cd04301">
    <property type="entry name" value="NAT_SF"/>
    <property type="match status" value="1"/>
</dbReference>
<dbReference type="Proteomes" id="UP001348817">
    <property type="component" value="Chromosome"/>
</dbReference>
<evidence type="ECO:0000313" key="6">
    <source>
        <dbReference type="Proteomes" id="UP001348817"/>
    </source>
</evidence>
<dbReference type="PROSITE" id="PS51186">
    <property type="entry name" value="GNAT"/>
    <property type="match status" value="1"/>
</dbReference>
<feature type="domain" description="N-acetyltransferase" evidence="4">
    <location>
        <begin position="9"/>
        <end position="166"/>
    </location>
</feature>
<dbReference type="SUPFAM" id="SSF55729">
    <property type="entry name" value="Acyl-CoA N-acyltransferases (Nat)"/>
    <property type="match status" value="1"/>
</dbReference>
<comment type="similarity">
    <text evidence="1">Belongs to the acetyltransferase family.</text>
</comment>
<evidence type="ECO:0000256" key="2">
    <source>
        <dbReference type="ARBA" id="ARBA00022679"/>
    </source>
</evidence>
<dbReference type="InterPro" id="IPR051016">
    <property type="entry name" value="Diverse_Substrate_AcTransf"/>
</dbReference>
<proteinExistence type="inferred from homology"/>
<accession>A0AAU9CDY6</accession>
<evidence type="ECO:0000256" key="1">
    <source>
        <dbReference type="ARBA" id="ARBA00008694"/>
    </source>
</evidence>
<organism evidence="5 6">
    <name type="scientific">Fulvitalea axinellae</name>
    <dbReference type="NCBI Taxonomy" id="1182444"/>
    <lineage>
        <taxon>Bacteria</taxon>
        <taxon>Pseudomonadati</taxon>
        <taxon>Bacteroidota</taxon>
        <taxon>Cytophagia</taxon>
        <taxon>Cytophagales</taxon>
        <taxon>Persicobacteraceae</taxon>
        <taxon>Fulvitalea</taxon>
    </lineage>
</organism>
<dbReference type="InterPro" id="IPR016181">
    <property type="entry name" value="Acyl_CoA_acyltransferase"/>
</dbReference>
<dbReference type="AlphaFoldDB" id="A0AAU9CDY6"/>
<protein>
    <submittedName>
        <fullName evidence="5">N-acetyltransferase</fullName>
    </submittedName>
</protein>
<dbReference type="PANTHER" id="PTHR10545:SF29">
    <property type="entry name" value="GH14572P-RELATED"/>
    <property type="match status" value="1"/>
</dbReference>
<evidence type="ECO:0000256" key="3">
    <source>
        <dbReference type="ARBA" id="ARBA00023315"/>
    </source>
</evidence>
<dbReference type="GO" id="GO:0008080">
    <property type="term" value="F:N-acetyltransferase activity"/>
    <property type="evidence" value="ECO:0007669"/>
    <property type="project" value="TreeGrafter"/>
</dbReference>
<keyword evidence="6" id="KW-1185">Reference proteome</keyword>
<dbReference type="InterPro" id="IPR000182">
    <property type="entry name" value="GNAT_dom"/>
</dbReference>
<dbReference type="KEGG" id="fax:FUAX_04400"/>